<dbReference type="Proteomes" id="UP000572817">
    <property type="component" value="Unassembled WGS sequence"/>
</dbReference>
<evidence type="ECO:0000313" key="4">
    <source>
        <dbReference type="Proteomes" id="UP000572817"/>
    </source>
</evidence>
<dbReference type="AlphaFoldDB" id="A0A8H4IHY0"/>
<accession>A0A8H4IHY0</accession>
<gene>
    <name evidence="3" type="ORF">GTA08_BOTSDO06946</name>
    <name evidence="2" type="ORF">GTA08_BOTSDO11139</name>
</gene>
<evidence type="ECO:0000313" key="2">
    <source>
        <dbReference type="EMBL" id="KAF4300787.1"/>
    </source>
</evidence>
<dbReference type="EMBL" id="WWBZ02000040">
    <property type="protein sequence ID" value="KAF4305697.1"/>
    <property type="molecule type" value="Genomic_DNA"/>
</dbReference>
<dbReference type="OrthoDB" id="3889716at2759"/>
<name>A0A8H4IHY0_9PEZI</name>
<feature type="compositionally biased region" description="Pro residues" evidence="1">
    <location>
        <begin position="832"/>
        <end position="842"/>
    </location>
</feature>
<protein>
    <submittedName>
        <fullName evidence="2">Uncharacterized protein</fullName>
    </submittedName>
</protein>
<evidence type="ECO:0000256" key="1">
    <source>
        <dbReference type="SAM" id="MobiDB-lite"/>
    </source>
</evidence>
<dbReference type="EMBL" id="WWBZ02000082">
    <property type="protein sequence ID" value="KAF4300787.1"/>
    <property type="molecule type" value="Genomic_DNA"/>
</dbReference>
<feature type="compositionally biased region" description="Pro residues" evidence="1">
    <location>
        <begin position="599"/>
        <end position="610"/>
    </location>
</feature>
<reference evidence="2 4" key="1">
    <citation type="submission" date="2020-04" db="EMBL/GenBank/DDBJ databases">
        <title>Genome Assembly and Annotation of Botryosphaeria dothidea sdau 11-99, a Latent Pathogen of Apple Fruit Ring Rot in China.</title>
        <authorList>
            <person name="Yu C."/>
            <person name="Diao Y."/>
            <person name="Lu Q."/>
            <person name="Zhao J."/>
            <person name="Cui S."/>
            <person name="Peng C."/>
            <person name="He B."/>
            <person name="Liu H."/>
        </authorList>
    </citation>
    <scope>NUCLEOTIDE SEQUENCE [LARGE SCALE GENOMIC DNA]</scope>
    <source>
        <strain evidence="2">Sdau11-99</strain>
        <strain evidence="4">sdau11-99</strain>
    </source>
</reference>
<organism evidence="2 4">
    <name type="scientific">Botryosphaeria dothidea</name>
    <dbReference type="NCBI Taxonomy" id="55169"/>
    <lineage>
        <taxon>Eukaryota</taxon>
        <taxon>Fungi</taxon>
        <taxon>Dikarya</taxon>
        <taxon>Ascomycota</taxon>
        <taxon>Pezizomycotina</taxon>
        <taxon>Dothideomycetes</taxon>
        <taxon>Dothideomycetes incertae sedis</taxon>
        <taxon>Botryosphaeriales</taxon>
        <taxon>Botryosphaeriaceae</taxon>
        <taxon>Botryosphaeria</taxon>
    </lineage>
</organism>
<feature type="compositionally biased region" description="Basic and acidic residues" evidence="1">
    <location>
        <begin position="938"/>
        <end position="949"/>
    </location>
</feature>
<keyword evidence="4" id="KW-1185">Reference proteome</keyword>
<feature type="region of interest" description="Disordered" evidence="1">
    <location>
        <begin position="803"/>
        <end position="949"/>
    </location>
</feature>
<sequence>MARFMPAPRFHDFEGLTRSEWKEKCLPQWVAFQNSIDDSNRNRVRRLAMSHWHTWDDFQWIDKNLPKLTELDLSDLQDTIICDGDLPDGFQESFDARGNLTTICHGYFNWARITQLELCQRLEKLWARHWGCDRLHDSKYRHFNQDGWVRSRSESREHILAEIRSRREERPVQHDDGTVNIENNGSDITAFIAQCARLRTLAIRGPSLDPALSRCWRPRQACLEDEGSHAHVCTIVKGLEDNAPISLRTVEFYQAEFSPRMLTMLQERTRIRKFSISFGDILRRYAPVRETDIRRDDPKDHAANHAKMSVDEHYQVYPLYPRGSCQYSISKEGNEELQFHETLNLDTFPRCKLLEWLSDEETQTFLSHWVRSLHRTEGQAGPNHVSNDADARLADSLLINREERPLPGLNHLLTQLSDAFNTCDDLSCNDKEVINGIPISFFSFINPSPNPLHHADAGIFGAAANGIDLRAFHRLHCRFGWAPLWDADPLFAANFPWTAGIAFPPPQEEVSATTQAAAQRLLAPILRGLRSLANIDVPVRLLVGNRPRSGFSASAGTGFYWGASTGGGEAEGGAAGSWLTHPVVDRDLFHRPAGAHFSQPPPPPSPPPLPSEAEAEDARDFEDRALDAGLDGRRGPRTIAACADELVVRYQDWTGTLPDGEAEPGRLLEAMLAREARGWLRWWRDCALGFTRVRRLWIRMPAVFDAYKSVRLATVLNNGVGRGQWSYRNVSVVEEGERVDFVVREWVRSGGPRDMVFTQEERGAGYQDVNEVDVGGHDWWSDERKEREGRKLWRAFFGAGKELQLPGWPEDPETQLHLSPPTPPIELITPALTPPPSLPLPPAEEERLEPPSSIPIESGEERNAMRIPQTLPPPSQGDLEPPPAPKKPRKGKAATPKKPNTNRKRTRARRDEDEEEGETQAEKEESPTPKKPKTGKKSRWERELEALKG</sequence>
<proteinExistence type="predicted"/>
<feature type="region of interest" description="Disordered" evidence="1">
    <location>
        <begin position="592"/>
        <end position="618"/>
    </location>
</feature>
<comment type="caution">
    <text evidence="2">The sequence shown here is derived from an EMBL/GenBank/DDBJ whole genome shotgun (WGS) entry which is preliminary data.</text>
</comment>
<evidence type="ECO:0000313" key="3">
    <source>
        <dbReference type="EMBL" id="KAF4305697.1"/>
    </source>
</evidence>
<feature type="compositionally biased region" description="Pro residues" evidence="1">
    <location>
        <begin position="870"/>
        <end position="885"/>
    </location>
</feature>